<dbReference type="RefSeq" id="WP_101304759.1">
    <property type="nucleotide sequence ID" value="NZ_NXGX01000011.1"/>
</dbReference>
<reference evidence="1 2" key="1">
    <citation type="submission" date="2017-09" db="EMBL/GenBank/DDBJ databases">
        <title>Biodiversity and function of Thalassospira species in the particle-attached aromatic-hydrocarbon-degrading consortia from the surface seawater of the China South Sea.</title>
        <authorList>
            <person name="Dong C."/>
            <person name="Lai Q."/>
            <person name="Shao Z."/>
        </authorList>
    </citation>
    <scope>NUCLEOTIDE SEQUENCE [LARGE SCALE GENOMIC DNA]</scope>
    <source>
        <strain evidence="1 2">139Z-12</strain>
    </source>
</reference>
<dbReference type="EMBL" id="NXGX01000011">
    <property type="protein sequence ID" value="PKR56565.1"/>
    <property type="molecule type" value="Genomic_DNA"/>
</dbReference>
<organism evidence="1 2">
    <name type="scientific">Thalassospira lohafexi</name>
    <dbReference type="NCBI Taxonomy" id="744227"/>
    <lineage>
        <taxon>Bacteria</taxon>
        <taxon>Pseudomonadati</taxon>
        <taxon>Pseudomonadota</taxon>
        <taxon>Alphaproteobacteria</taxon>
        <taxon>Rhodospirillales</taxon>
        <taxon>Thalassospiraceae</taxon>
        <taxon>Thalassospira</taxon>
    </lineage>
</organism>
<gene>
    <name evidence="1" type="ORF">COO92_20255</name>
</gene>
<evidence type="ECO:0000313" key="1">
    <source>
        <dbReference type="EMBL" id="PKR56565.1"/>
    </source>
</evidence>
<dbReference type="AlphaFoldDB" id="A0A2N3L168"/>
<proteinExistence type="predicted"/>
<sequence length="197" mass="21405">MHSVTDRDIQAAKRIALEFDAAVRANDGDAANMAARAFRALIMEANGEKGSFGSFTDDGAGTVITAALAAEAGEVPHWGQNGLFVLKTNHGRALVDFTCPLDICSSFGFTAIDLGLPFISETGYRSHFYMEWSPLSIEEVAADIFCNYAEAKKMANIDIEYRQSRSNSLPEFVKPSCTAFQGIPTLTDTRGQIGFQF</sequence>
<accession>A0A2N3L168</accession>
<name>A0A2N3L168_9PROT</name>
<dbReference type="Proteomes" id="UP000233332">
    <property type="component" value="Unassembled WGS sequence"/>
</dbReference>
<evidence type="ECO:0000313" key="2">
    <source>
        <dbReference type="Proteomes" id="UP000233332"/>
    </source>
</evidence>
<protein>
    <submittedName>
        <fullName evidence="1">Uncharacterized protein</fullName>
    </submittedName>
</protein>
<comment type="caution">
    <text evidence="1">The sequence shown here is derived from an EMBL/GenBank/DDBJ whole genome shotgun (WGS) entry which is preliminary data.</text>
</comment>
<keyword evidence="2" id="KW-1185">Reference proteome</keyword>